<gene>
    <name evidence="1" type="ORF">PFAG_06160</name>
</gene>
<evidence type="ECO:0000313" key="1">
    <source>
        <dbReference type="EMBL" id="EUT64636.1"/>
    </source>
</evidence>
<accession>W7FKH0</accession>
<reference evidence="1" key="1">
    <citation type="submission" date="2013-02" db="EMBL/GenBank/DDBJ databases">
        <title>The Genome Sequence of Plasmodium falciparum Santa Lucia.</title>
        <authorList>
            <consortium name="The Broad Institute Genome Sequencing Platform"/>
            <consortium name="The Broad Institute Genome Sequencing Center for Infectious Disease"/>
            <person name="Neafsey D."/>
            <person name="Cheeseman I."/>
            <person name="Volkman S."/>
            <person name="Adams J."/>
            <person name="Walker B."/>
            <person name="Young S.K."/>
            <person name="Zeng Q."/>
            <person name="Gargeya S."/>
            <person name="Fitzgerald M."/>
            <person name="Haas B."/>
            <person name="Abouelleil A."/>
            <person name="Alvarado L."/>
            <person name="Arachchi H.M."/>
            <person name="Berlin A.M."/>
            <person name="Chapman S.B."/>
            <person name="Dewar J."/>
            <person name="Goldberg J."/>
            <person name="Griggs A."/>
            <person name="Gujja S."/>
            <person name="Hansen M."/>
            <person name="Howarth C."/>
            <person name="Imamovic A."/>
            <person name="Larimer J."/>
            <person name="McCowan C."/>
            <person name="Murphy C."/>
            <person name="Neiman D."/>
            <person name="Pearson M."/>
            <person name="Priest M."/>
            <person name="Roberts A."/>
            <person name="Saif S."/>
            <person name="Shea T."/>
            <person name="Sisk P."/>
            <person name="Sykes S."/>
            <person name="Wortman J."/>
            <person name="Nusbaum C."/>
            <person name="Birren B."/>
        </authorList>
    </citation>
    <scope>NUCLEOTIDE SEQUENCE [LARGE SCALE GENOMIC DNA]</scope>
    <source>
        <strain evidence="1">Santa Lucia</strain>
    </source>
</reference>
<dbReference type="AlphaFoldDB" id="W7FKH0"/>
<name>W7FKH0_PLAFA</name>
<sequence length="63" mass="7640">LIFLYEFMRYILKIDKSILFYSTNYINKTSITWTIAVLLMEIPKIVNLIRKNEKIKSFYSDEL</sequence>
<proteinExistence type="predicted"/>
<dbReference type="Proteomes" id="UP000030666">
    <property type="component" value="Unassembled WGS sequence"/>
</dbReference>
<protein>
    <submittedName>
        <fullName evidence="1">Uncharacterized protein</fullName>
    </submittedName>
</protein>
<organism evidence="1">
    <name type="scientific">Plasmodium falciparum Santa Lucia</name>
    <dbReference type="NCBI Taxonomy" id="478859"/>
    <lineage>
        <taxon>Eukaryota</taxon>
        <taxon>Sar</taxon>
        <taxon>Alveolata</taxon>
        <taxon>Apicomplexa</taxon>
        <taxon>Aconoidasida</taxon>
        <taxon>Haemosporida</taxon>
        <taxon>Plasmodiidae</taxon>
        <taxon>Plasmodium</taxon>
        <taxon>Plasmodium (Laverania)</taxon>
    </lineage>
</organism>
<feature type="non-terminal residue" evidence="1">
    <location>
        <position position="1"/>
    </location>
</feature>
<dbReference type="EMBL" id="KE123569">
    <property type="protein sequence ID" value="EUT64636.1"/>
    <property type="molecule type" value="Genomic_DNA"/>
</dbReference>